<proteinExistence type="predicted"/>
<feature type="domain" description="DUF8039" evidence="1">
    <location>
        <begin position="12"/>
        <end position="77"/>
    </location>
</feature>
<accession>A0A0B2QNW9</accession>
<evidence type="ECO:0000313" key="2">
    <source>
        <dbReference type="EMBL" id="KHN21859.1"/>
    </source>
</evidence>
<sequence>MGLYVHRELCTKLVALGKTYDGGSTIHGVAYADDVVRVSVDLVINGEAEVPFLTSDIKYVSQALDTFIAWPTSLVKLVSNELTSCTPNKNNDVPVEDPLRELIKSLVDIYEKPVEFVWDPARFGIPNGATSLFVTCADVNKIISGVQCLNITILQLWTM</sequence>
<dbReference type="Proteomes" id="UP000053555">
    <property type="component" value="Unassembled WGS sequence"/>
</dbReference>
<protein>
    <recommendedName>
        <fullName evidence="1">DUF8039 domain-containing protein</fullName>
    </recommendedName>
</protein>
<reference evidence="2" key="1">
    <citation type="submission" date="2014-07" db="EMBL/GenBank/DDBJ databases">
        <title>Identification of a novel salt tolerance gene in wild soybean by whole-genome sequencing.</title>
        <authorList>
            <person name="Lam H.-M."/>
            <person name="Qi X."/>
            <person name="Li M.-W."/>
            <person name="Liu X."/>
            <person name="Xie M."/>
            <person name="Ni M."/>
            <person name="Xu X."/>
        </authorList>
    </citation>
    <scope>NUCLEOTIDE SEQUENCE [LARGE SCALE GENOMIC DNA]</scope>
    <source>
        <tissue evidence="2">Root</tissue>
    </source>
</reference>
<dbReference type="AlphaFoldDB" id="A0A0B2QNW9"/>
<evidence type="ECO:0000259" key="1">
    <source>
        <dbReference type="Pfam" id="PF26133"/>
    </source>
</evidence>
<dbReference type="EMBL" id="KN657551">
    <property type="protein sequence ID" value="KHN21859.1"/>
    <property type="molecule type" value="Genomic_DNA"/>
</dbReference>
<organism evidence="2">
    <name type="scientific">Glycine soja</name>
    <name type="common">Wild soybean</name>
    <dbReference type="NCBI Taxonomy" id="3848"/>
    <lineage>
        <taxon>Eukaryota</taxon>
        <taxon>Viridiplantae</taxon>
        <taxon>Streptophyta</taxon>
        <taxon>Embryophyta</taxon>
        <taxon>Tracheophyta</taxon>
        <taxon>Spermatophyta</taxon>
        <taxon>Magnoliopsida</taxon>
        <taxon>eudicotyledons</taxon>
        <taxon>Gunneridae</taxon>
        <taxon>Pentapetalae</taxon>
        <taxon>rosids</taxon>
        <taxon>fabids</taxon>
        <taxon>Fabales</taxon>
        <taxon>Fabaceae</taxon>
        <taxon>Papilionoideae</taxon>
        <taxon>50 kb inversion clade</taxon>
        <taxon>NPAAA clade</taxon>
        <taxon>indigoferoid/millettioid clade</taxon>
        <taxon>Phaseoleae</taxon>
        <taxon>Glycine</taxon>
        <taxon>Glycine subgen. Soja</taxon>
    </lineage>
</organism>
<gene>
    <name evidence="2" type="ORF">glysoja_032743</name>
</gene>
<name>A0A0B2QNW9_GLYSO</name>
<dbReference type="Pfam" id="PF26133">
    <property type="entry name" value="DUF8039"/>
    <property type="match status" value="1"/>
</dbReference>
<dbReference type="InterPro" id="IPR058352">
    <property type="entry name" value="DUF8039"/>
</dbReference>